<evidence type="ECO:0000256" key="1">
    <source>
        <dbReference type="ARBA" id="ARBA00007626"/>
    </source>
</evidence>
<proteinExistence type="inferred from homology"/>
<dbReference type="InterPro" id="IPR050872">
    <property type="entry name" value="PPR_P_subfamily"/>
</dbReference>
<name>A0A7J6VX04_THATH</name>
<evidence type="ECO:0000313" key="5">
    <source>
        <dbReference type="Proteomes" id="UP000554482"/>
    </source>
</evidence>
<sequence>MMLRRRGVWFYLVQPHQCSKVLDTPIFSTSFSHFRFNTTITNQSSSSIPISIEKLVSQRCKSGSLHLDEALDLFKGLIQKRSFASVIPFNQILTTIAKLKNPHHHKTVISLFKTMNSYGIQPDIYTFNILINSYCLLGRVDLGFVVLGYIHRHGLEPNSATTFNTLLKGLFMEGKTTQALNLFNNILANGCLLDQVTFGVMINGLCKTTNADVALKFMRDLEKQNHLKPDVQMYSVIIDTLCKETR</sequence>
<evidence type="ECO:0000256" key="3">
    <source>
        <dbReference type="PROSITE-ProRule" id="PRU00708"/>
    </source>
</evidence>
<feature type="non-terminal residue" evidence="4">
    <location>
        <position position="246"/>
    </location>
</feature>
<dbReference type="PROSITE" id="PS51375">
    <property type="entry name" value="PPR"/>
    <property type="match status" value="3"/>
</dbReference>
<gene>
    <name evidence="4" type="ORF">FRX31_021275</name>
</gene>
<feature type="repeat" description="PPR" evidence="3">
    <location>
        <begin position="159"/>
        <end position="193"/>
    </location>
</feature>
<evidence type="ECO:0000313" key="4">
    <source>
        <dbReference type="EMBL" id="KAF5189138.1"/>
    </source>
</evidence>
<dbReference type="InterPro" id="IPR002885">
    <property type="entry name" value="PPR_rpt"/>
</dbReference>
<evidence type="ECO:0000256" key="2">
    <source>
        <dbReference type="ARBA" id="ARBA00022737"/>
    </source>
</evidence>
<keyword evidence="5" id="KW-1185">Reference proteome</keyword>
<dbReference type="Proteomes" id="UP000554482">
    <property type="component" value="Unassembled WGS sequence"/>
</dbReference>
<comment type="caution">
    <text evidence="4">The sequence shown here is derived from an EMBL/GenBank/DDBJ whole genome shotgun (WGS) entry which is preliminary data.</text>
</comment>
<dbReference type="AlphaFoldDB" id="A0A7J6VX04"/>
<feature type="repeat" description="PPR" evidence="3">
    <location>
        <begin position="194"/>
        <end position="228"/>
    </location>
</feature>
<dbReference type="Pfam" id="PF13041">
    <property type="entry name" value="PPR_2"/>
    <property type="match status" value="1"/>
</dbReference>
<organism evidence="4 5">
    <name type="scientific">Thalictrum thalictroides</name>
    <name type="common">Rue-anemone</name>
    <name type="synonym">Anemone thalictroides</name>
    <dbReference type="NCBI Taxonomy" id="46969"/>
    <lineage>
        <taxon>Eukaryota</taxon>
        <taxon>Viridiplantae</taxon>
        <taxon>Streptophyta</taxon>
        <taxon>Embryophyta</taxon>
        <taxon>Tracheophyta</taxon>
        <taxon>Spermatophyta</taxon>
        <taxon>Magnoliopsida</taxon>
        <taxon>Ranunculales</taxon>
        <taxon>Ranunculaceae</taxon>
        <taxon>Thalictroideae</taxon>
        <taxon>Thalictrum</taxon>
    </lineage>
</organism>
<dbReference type="NCBIfam" id="TIGR00756">
    <property type="entry name" value="PPR"/>
    <property type="match status" value="3"/>
</dbReference>
<dbReference type="EMBL" id="JABWDY010025895">
    <property type="protein sequence ID" value="KAF5189138.1"/>
    <property type="molecule type" value="Genomic_DNA"/>
</dbReference>
<dbReference type="Gene3D" id="1.25.40.10">
    <property type="entry name" value="Tetratricopeptide repeat domain"/>
    <property type="match status" value="1"/>
</dbReference>
<dbReference type="Pfam" id="PF12854">
    <property type="entry name" value="PPR_1"/>
    <property type="match status" value="1"/>
</dbReference>
<accession>A0A7J6VX04</accession>
<protein>
    <submittedName>
        <fullName evidence="4">Pentatricopeptide (PPR) repeat protein</fullName>
    </submittedName>
</protein>
<dbReference type="OrthoDB" id="1934535at2759"/>
<dbReference type="InterPro" id="IPR011990">
    <property type="entry name" value="TPR-like_helical_dom_sf"/>
</dbReference>
<reference evidence="4 5" key="1">
    <citation type="submission" date="2020-06" db="EMBL/GenBank/DDBJ databases">
        <title>Transcriptomic and genomic resources for Thalictrum thalictroides and T. hernandezii: Facilitating candidate gene discovery in an emerging model plant lineage.</title>
        <authorList>
            <person name="Arias T."/>
            <person name="Riano-Pachon D.M."/>
            <person name="Di Stilio V.S."/>
        </authorList>
    </citation>
    <scope>NUCLEOTIDE SEQUENCE [LARGE SCALE GENOMIC DNA]</scope>
    <source>
        <strain evidence="5">cv. WT478/WT964</strain>
        <tissue evidence="4">Leaves</tissue>
    </source>
</reference>
<dbReference type="PANTHER" id="PTHR46128">
    <property type="entry name" value="MITOCHONDRIAL GROUP I INTRON SPLICING FACTOR CCM1"/>
    <property type="match status" value="1"/>
</dbReference>
<keyword evidence="2" id="KW-0677">Repeat</keyword>
<feature type="repeat" description="PPR" evidence="3">
    <location>
        <begin position="123"/>
        <end position="157"/>
    </location>
</feature>
<dbReference type="PANTHER" id="PTHR46128:SF211">
    <property type="entry name" value="PENTACOTRIPEPTIDE-REPEAT REGION OF PRORP DOMAIN-CONTAINING PROTEIN"/>
    <property type="match status" value="1"/>
</dbReference>
<comment type="similarity">
    <text evidence="1">Belongs to the PPR family. P subfamily.</text>
</comment>